<dbReference type="CDD" id="cd00637">
    <property type="entry name" value="7tm_classA_rhodopsin-like"/>
    <property type="match status" value="1"/>
</dbReference>
<dbReference type="GO" id="GO:0004930">
    <property type="term" value="F:G protein-coupled receptor activity"/>
    <property type="evidence" value="ECO:0007669"/>
    <property type="project" value="UniProtKB-KW"/>
</dbReference>
<protein>
    <submittedName>
        <fullName evidence="12">Orexin receptor type 2-like</fullName>
    </submittedName>
</protein>
<feature type="compositionally biased region" description="Polar residues" evidence="8">
    <location>
        <begin position="261"/>
        <end position="273"/>
    </location>
</feature>
<dbReference type="InterPro" id="IPR017452">
    <property type="entry name" value="GPCR_Rhodpsn_7TM"/>
</dbReference>
<dbReference type="PANTHER" id="PTHR24238:SF47">
    <property type="entry name" value="ECDYSTEROIDS_DOPAMINE RECEPTOR-RELATED"/>
    <property type="match status" value="1"/>
</dbReference>
<feature type="transmembrane region" description="Helical" evidence="9">
    <location>
        <begin position="20"/>
        <end position="41"/>
    </location>
</feature>
<evidence type="ECO:0000256" key="8">
    <source>
        <dbReference type="SAM" id="MobiDB-lite"/>
    </source>
</evidence>
<evidence type="ECO:0000256" key="2">
    <source>
        <dbReference type="ARBA" id="ARBA00022692"/>
    </source>
</evidence>
<evidence type="ECO:0000256" key="4">
    <source>
        <dbReference type="ARBA" id="ARBA00023040"/>
    </source>
</evidence>
<gene>
    <name evidence="12" type="primary">LOC111121486</name>
</gene>
<feature type="transmembrane region" description="Helical" evidence="9">
    <location>
        <begin position="183"/>
        <end position="205"/>
    </location>
</feature>
<keyword evidence="11" id="KW-1185">Reference proteome</keyword>
<keyword evidence="3 9" id="KW-1133">Transmembrane helix</keyword>
<feature type="transmembrane region" description="Helical" evidence="9">
    <location>
        <begin position="332"/>
        <end position="356"/>
    </location>
</feature>
<keyword evidence="2 9" id="KW-0812">Transmembrane</keyword>
<name>A0A8B8CRQ3_CRAVI</name>
<dbReference type="Pfam" id="PF00001">
    <property type="entry name" value="7tm_1"/>
    <property type="match status" value="1"/>
</dbReference>
<feature type="domain" description="G-protein coupled receptors family 1 profile" evidence="10">
    <location>
        <begin position="33"/>
        <end position="353"/>
    </location>
</feature>
<evidence type="ECO:0000313" key="11">
    <source>
        <dbReference type="Proteomes" id="UP000694844"/>
    </source>
</evidence>
<sequence length="385" mass="43137">MENVTRTLSETYARVVLPNTVLLALGMGAGAFGNLAVITLYVSRIKDKKGDRYFIPVLASVDCLGCLASGIFYTTDNAFLFVYPSDALCRMLIFLLTFASGFSAHTLLAIALQRYLLICRPFGKQLTLFWRRLSLGVITAVSLGYALPLLGIGGIRHSNSTYLQQTFPSHVCVLSVETSVGTLLYFGLMALLTVANILVTAGLYIPITRAIYRTFSFQKRTNCHKNQEWRSSESRSTQISHVEVQETRVGGQTRAPAVSPKTETVTQKTGSTEQHQEHTHASKRDRVKAKINLMFFIIILVYIVSYLPTLGILIATYALSDFTWLDLSAEGINIWLFCARFLLLNHVINPVIYGYFDLKFRTEFVKLCCGICRRRKEYSVNSQTT</sequence>
<feature type="region of interest" description="Disordered" evidence="8">
    <location>
        <begin position="248"/>
        <end position="283"/>
    </location>
</feature>
<evidence type="ECO:0000259" key="10">
    <source>
        <dbReference type="PROSITE" id="PS50262"/>
    </source>
</evidence>
<evidence type="ECO:0000256" key="1">
    <source>
        <dbReference type="ARBA" id="ARBA00004141"/>
    </source>
</evidence>
<evidence type="ECO:0000313" key="12">
    <source>
        <dbReference type="RefSeq" id="XP_022318498.1"/>
    </source>
</evidence>
<organism evidence="11 12">
    <name type="scientific">Crassostrea virginica</name>
    <name type="common">Eastern oyster</name>
    <dbReference type="NCBI Taxonomy" id="6565"/>
    <lineage>
        <taxon>Eukaryota</taxon>
        <taxon>Metazoa</taxon>
        <taxon>Spiralia</taxon>
        <taxon>Lophotrochozoa</taxon>
        <taxon>Mollusca</taxon>
        <taxon>Bivalvia</taxon>
        <taxon>Autobranchia</taxon>
        <taxon>Pteriomorphia</taxon>
        <taxon>Ostreida</taxon>
        <taxon>Ostreoidea</taxon>
        <taxon>Ostreidae</taxon>
        <taxon>Crassostrea</taxon>
    </lineage>
</organism>
<dbReference type="Gene3D" id="1.20.1070.10">
    <property type="entry name" value="Rhodopsin 7-helix transmembrane proteins"/>
    <property type="match status" value="1"/>
</dbReference>
<reference evidence="12" key="1">
    <citation type="submission" date="2025-08" db="UniProtKB">
        <authorList>
            <consortium name="RefSeq"/>
        </authorList>
    </citation>
    <scope>IDENTIFICATION</scope>
    <source>
        <tissue evidence="12">Whole sample</tissue>
    </source>
</reference>
<dbReference type="PANTHER" id="PTHR24238">
    <property type="entry name" value="G-PROTEIN COUPLED RECEPTOR"/>
    <property type="match status" value="1"/>
</dbReference>
<comment type="subcellular location">
    <subcellularLocation>
        <location evidence="1">Membrane</location>
        <topology evidence="1">Multi-pass membrane protein</topology>
    </subcellularLocation>
</comment>
<keyword evidence="5 9" id="KW-0472">Membrane</keyword>
<evidence type="ECO:0000256" key="6">
    <source>
        <dbReference type="ARBA" id="ARBA00023170"/>
    </source>
</evidence>
<keyword evidence="7" id="KW-0807">Transducer</keyword>
<dbReference type="Proteomes" id="UP000694844">
    <property type="component" value="Chromosome 2"/>
</dbReference>
<keyword evidence="6" id="KW-0675">Receptor</keyword>
<feature type="transmembrane region" description="Helical" evidence="9">
    <location>
        <begin position="133"/>
        <end position="155"/>
    </location>
</feature>
<evidence type="ECO:0000256" key="7">
    <source>
        <dbReference type="ARBA" id="ARBA00023224"/>
    </source>
</evidence>
<dbReference type="GO" id="GO:0016020">
    <property type="term" value="C:membrane"/>
    <property type="evidence" value="ECO:0007669"/>
    <property type="project" value="UniProtKB-SubCell"/>
</dbReference>
<dbReference type="KEGG" id="cvn:111121486"/>
<keyword evidence="4" id="KW-0297">G-protein coupled receptor</keyword>
<evidence type="ECO:0000256" key="9">
    <source>
        <dbReference type="SAM" id="Phobius"/>
    </source>
</evidence>
<proteinExistence type="predicted"/>
<accession>A0A8B8CRQ3</accession>
<dbReference type="SUPFAM" id="SSF81321">
    <property type="entry name" value="Family A G protein-coupled receptor-like"/>
    <property type="match status" value="1"/>
</dbReference>
<dbReference type="PRINTS" id="PR00237">
    <property type="entry name" value="GPCRRHODOPSN"/>
</dbReference>
<feature type="transmembrane region" description="Helical" evidence="9">
    <location>
        <begin position="93"/>
        <end position="112"/>
    </location>
</feature>
<evidence type="ECO:0000256" key="3">
    <source>
        <dbReference type="ARBA" id="ARBA00022989"/>
    </source>
</evidence>
<evidence type="ECO:0000256" key="5">
    <source>
        <dbReference type="ARBA" id="ARBA00023136"/>
    </source>
</evidence>
<dbReference type="AlphaFoldDB" id="A0A8B8CRQ3"/>
<feature type="transmembrane region" description="Helical" evidence="9">
    <location>
        <begin position="53"/>
        <end position="73"/>
    </location>
</feature>
<dbReference type="OrthoDB" id="10017003at2759"/>
<feature type="compositionally biased region" description="Basic and acidic residues" evidence="8">
    <location>
        <begin position="274"/>
        <end position="283"/>
    </location>
</feature>
<feature type="transmembrane region" description="Helical" evidence="9">
    <location>
        <begin position="293"/>
        <end position="320"/>
    </location>
</feature>
<dbReference type="PROSITE" id="PS50262">
    <property type="entry name" value="G_PROTEIN_RECEP_F1_2"/>
    <property type="match status" value="1"/>
</dbReference>
<dbReference type="GeneID" id="111121486"/>
<dbReference type="RefSeq" id="XP_022318498.1">
    <property type="nucleotide sequence ID" value="XM_022462790.1"/>
</dbReference>
<dbReference type="InterPro" id="IPR000276">
    <property type="entry name" value="GPCR_Rhodpsn"/>
</dbReference>